<feature type="compositionally biased region" description="Pro residues" evidence="1">
    <location>
        <begin position="78"/>
        <end position="110"/>
    </location>
</feature>
<organism evidence="2 3">
    <name type="scientific">Actinidia rufa</name>
    <dbReference type="NCBI Taxonomy" id="165716"/>
    <lineage>
        <taxon>Eukaryota</taxon>
        <taxon>Viridiplantae</taxon>
        <taxon>Streptophyta</taxon>
        <taxon>Embryophyta</taxon>
        <taxon>Tracheophyta</taxon>
        <taxon>Spermatophyta</taxon>
        <taxon>Magnoliopsida</taxon>
        <taxon>eudicotyledons</taxon>
        <taxon>Gunneridae</taxon>
        <taxon>Pentapetalae</taxon>
        <taxon>asterids</taxon>
        <taxon>Ericales</taxon>
        <taxon>Actinidiaceae</taxon>
        <taxon>Actinidia</taxon>
    </lineage>
</organism>
<comment type="caution">
    <text evidence="2">The sequence shown here is derived from an EMBL/GenBank/DDBJ whole genome shotgun (WGS) entry which is preliminary data.</text>
</comment>
<reference evidence="2 3" key="1">
    <citation type="submission" date="2019-07" db="EMBL/GenBank/DDBJ databases">
        <title>De Novo Assembly of kiwifruit Actinidia rufa.</title>
        <authorList>
            <person name="Sugita-Konishi S."/>
            <person name="Sato K."/>
            <person name="Mori E."/>
            <person name="Abe Y."/>
            <person name="Kisaki G."/>
            <person name="Hamano K."/>
            <person name="Suezawa K."/>
            <person name="Otani M."/>
            <person name="Fukuda T."/>
            <person name="Manabe T."/>
            <person name="Gomi K."/>
            <person name="Tabuchi M."/>
            <person name="Akimitsu K."/>
            <person name="Kataoka I."/>
        </authorList>
    </citation>
    <scope>NUCLEOTIDE SEQUENCE [LARGE SCALE GENOMIC DNA]</scope>
    <source>
        <strain evidence="3">cv. Fuchu</strain>
    </source>
</reference>
<dbReference type="Proteomes" id="UP000585474">
    <property type="component" value="Unassembled WGS sequence"/>
</dbReference>
<proteinExistence type="predicted"/>
<protein>
    <submittedName>
        <fullName evidence="2">Ribosomal RNA processing 4</fullName>
    </submittedName>
</protein>
<keyword evidence="3" id="KW-1185">Reference proteome</keyword>
<evidence type="ECO:0000256" key="1">
    <source>
        <dbReference type="SAM" id="MobiDB-lite"/>
    </source>
</evidence>
<dbReference type="AlphaFoldDB" id="A0A7J0G1M2"/>
<name>A0A7J0G1M2_9ERIC</name>
<evidence type="ECO:0000313" key="3">
    <source>
        <dbReference type="Proteomes" id="UP000585474"/>
    </source>
</evidence>
<gene>
    <name evidence="2" type="ORF">Acr_17g0002420</name>
</gene>
<sequence>MVSATVTEALALVFEANDSSFSRALWTLIFCVWFNDTYQIRSNTPLSLSAPSVAALAIDHHHRHRIHHHHGPLLPSLTPLPLPSPPPSAPNRPPPPPAPNPPPPPPPWTTPPLSHFSSSPESTCAPLTPLPLLSAPAPVSQNLLRFDGFVIEPRVVTAQSDFMCSLS</sequence>
<accession>A0A7J0G1M2</accession>
<evidence type="ECO:0000313" key="2">
    <source>
        <dbReference type="EMBL" id="GFZ04670.1"/>
    </source>
</evidence>
<dbReference type="EMBL" id="BJWL01000017">
    <property type="protein sequence ID" value="GFZ04670.1"/>
    <property type="molecule type" value="Genomic_DNA"/>
</dbReference>
<feature type="region of interest" description="Disordered" evidence="1">
    <location>
        <begin position="68"/>
        <end position="122"/>
    </location>
</feature>